<name>A0ABR7Z8M1_9PSED</name>
<evidence type="ECO:0000256" key="1">
    <source>
        <dbReference type="SAM" id="SignalP"/>
    </source>
</evidence>
<comment type="caution">
    <text evidence="2">The sequence shown here is derived from an EMBL/GenBank/DDBJ whole genome shotgun (WGS) entry which is preliminary data.</text>
</comment>
<feature type="chain" id="PRO_5045165281" evidence="1">
    <location>
        <begin position="21"/>
        <end position="245"/>
    </location>
</feature>
<dbReference type="RefSeq" id="WP_190425981.1">
    <property type="nucleotide sequence ID" value="NZ_JAAOCA010000044.1"/>
</dbReference>
<evidence type="ECO:0000313" key="2">
    <source>
        <dbReference type="EMBL" id="MBD1601894.1"/>
    </source>
</evidence>
<gene>
    <name evidence="2" type="ORF">HAQ05_24775</name>
</gene>
<reference evidence="2 3" key="1">
    <citation type="journal article" date="2020" name="Insects">
        <title>Bacteria Belonging to Pseudomonas typographi sp. nov. from the Bark Beetle Ips typographus Have Genomic Potential to Aid in the Host Ecology.</title>
        <authorList>
            <person name="Peral-Aranega E."/>
            <person name="Saati-Santamaria Z."/>
            <person name="Kolarik M."/>
            <person name="Rivas R."/>
            <person name="Garcia-Fraile P."/>
        </authorList>
    </citation>
    <scope>NUCLEOTIDE SEQUENCE [LARGE SCALE GENOMIC DNA]</scope>
    <source>
        <strain evidence="2 3">CA3A</strain>
    </source>
</reference>
<dbReference type="InterPro" id="IPR013783">
    <property type="entry name" value="Ig-like_fold"/>
</dbReference>
<organism evidence="2 3">
    <name type="scientific">Pseudomonas typographi</name>
    <dbReference type="NCBI Taxonomy" id="2715964"/>
    <lineage>
        <taxon>Bacteria</taxon>
        <taxon>Pseudomonadati</taxon>
        <taxon>Pseudomonadota</taxon>
        <taxon>Gammaproteobacteria</taxon>
        <taxon>Pseudomonadales</taxon>
        <taxon>Pseudomonadaceae</taxon>
        <taxon>Pseudomonas</taxon>
    </lineage>
</organism>
<keyword evidence="3" id="KW-1185">Reference proteome</keyword>
<sequence>MKAVFAFAATLALLPGVALAGPQLGVGKFNDYLDAGKSTYTKRIYNSGTTAAFVKVRAWELVAQADGTYQEVPLDDAAAGGQRDLVVSPARLIIPANGMQTVRFVFNGERAHERLFRLRFNPVMPEGRSDFALTAEEAQTYAQSLRAGVQVMAGYGTLLYVSPKNARHEIAIEQGATGFSVRNTGNATAVLDLLQRCDAGGSCAEPGAAIVRPGHTKHFEKHSAEVYHFKHQQGDGQARRYEIKG</sequence>
<protein>
    <submittedName>
        <fullName evidence="2">Molecular chaperone</fullName>
    </submittedName>
</protein>
<dbReference type="EMBL" id="JAAOCA010000044">
    <property type="protein sequence ID" value="MBD1601894.1"/>
    <property type="molecule type" value="Genomic_DNA"/>
</dbReference>
<dbReference type="InterPro" id="IPR008962">
    <property type="entry name" value="PapD-like_sf"/>
</dbReference>
<accession>A0ABR7Z8M1</accession>
<keyword evidence="1" id="KW-0732">Signal</keyword>
<feature type="signal peptide" evidence="1">
    <location>
        <begin position="1"/>
        <end position="20"/>
    </location>
</feature>
<dbReference type="Gene3D" id="2.60.40.10">
    <property type="entry name" value="Immunoglobulins"/>
    <property type="match status" value="1"/>
</dbReference>
<dbReference type="SUPFAM" id="SSF49354">
    <property type="entry name" value="PapD-like"/>
    <property type="match status" value="1"/>
</dbReference>
<evidence type="ECO:0000313" key="3">
    <source>
        <dbReference type="Proteomes" id="UP000805841"/>
    </source>
</evidence>
<proteinExistence type="predicted"/>
<dbReference type="Proteomes" id="UP000805841">
    <property type="component" value="Unassembled WGS sequence"/>
</dbReference>